<keyword evidence="3" id="KW-0378">Hydrolase</keyword>
<dbReference type="EMBL" id="CAMPGE010016211">
    <property type="protein sequence ID" value="CAI2374786.1"/>
    <property type="molecule type" value="Genomic_DNA"/>
</dbReference>
<dbReference type="Gene3D" id="3.90.45.10">
    <property type="entry name" value="Peptide deformylase"/>
    <property type="match status" value="1"/>
</dbReference>
<dbReference type="GO" id="GO:0042586">
    <property type="term" value="F:peptide deformylase activity"/>
    <property type="evidence" value="ECO:0007669"/>
    <property type="project" value="UniProtKB-EC"/>
</dbReference>
<evidence type="ECO:0000313" key="5">
    <source>
        <dbReference type="EMBL" id="CAI2374786.1"/>
    </source>
</evidence>
<gene>
    <name evidence="5" type="ORF">ECRASSUSDP1_LOCUS16143</name>
</gene>
<dbReference type="SUPFAM" id="SSF56420">
    <property type="entry name" value="Peptide deformylase"/>
    <property type="match status" value="1"/>
</dbReference>
<dbReference type="EC" id="3.5.1.88" evidence="2 3"/>
<keyword evidence="3" id="KW-0479">Metal-binding</keyword>
<evidence type="ECO:0000256" key="3">
    <source>
        <dbReference type="RuleBase" id="RU362111"/>
    </source>
</evidence>
<sequence>MRYLKKRKIVNIKSKIKPKLEPEVLPLMSYNEETGVKSLLTVSHNLRGFGSQKATQIAESLRLSASYYGFYSLSANQLGIMHRIFTVHKHLKKGLWLYPISDQSDIVSKEIFEKLDPLNIEMAIENYDIYINPKIVAVTETEEYGWERCGSLDGLKARIKRPIGIQLVYQDETGSFKEKEFFDFEARVVNHEIDHCDGKNIIHWSLSEGNIEIDQHLKEQYKSLGEEIHKYQEKIQQLKKDDPAVFMKDERFKSQYTKDGIKWNVVKNAYGNPIPYKEETLKFNMDFNLEMFNAAQKDKRRMDLKQEFFSS</sequence>
<comment type="caution">
    <text evidence="5">The sequence shown here is derived from an EMBL/GenBank/DDBJ whole genome shotgun (WGS) entry which is preliminary data.</text>
</comment>
<evidence type="ECO:0000313" key="6">
    <source>
        <dbReference type="Proteomes" id="UP001295684"/>
    </source>
</evidence>
<dbReference type="Pfam" id="PF01327">
    <property type="entry name" value="Pep_deformylase"/>
    <property type="match status" value="1"/>
</dbReference>
<dbReference type="PANTHER" id="PTHR10458">
    <property type="entry name" value="PEPTIDE DEFORMYLASE"/>
    <property type="match status" value="1"/>
</dbReference>
<protein>
    <recommendedName>
        <fullName evidence="2 3">Peptide deformylase</fullName>
        <ecNumber evidence="2 3">3.5.1.88</ecNumber>
    </recommendedName>
</protein>
<dbReference type="InterPro" id="IPR036821">
    <property type="entry name" value="Peptide_deformylase_sf"/>
</dbReference>
<comment type="similarity">
    <text evidence="1 3">Belongs to the polypeptide deformylase family.</text>
</comment>
<evidence type="ECO:0000256" key="4">
    <source>
        <dbReference type="SAM" id="Coils"/>
    </source>
</evidence>
<evidence type="ECO:0000256" key="1">
    <source>
        <dbReference type="ARBA" id="ARBA00010759"/>
    </source>
</evidence>
<dbReference type="InterPro" id="IPR023635">
    <property type="entry name" value="Peptide_deformylase"/>
</dbReference>
<keyword evidence="4" id="KW-0175">Coiled coil</keyword>
<dbReference type="GO" id="GO:0046872">
    <property type="term" value="F:metal ion binding"/>
    <property type="evidence" value="ECO:0007669"/>
    <property type="project" value="UniProtKB-KW"/>
</dbReference>
<dbReference type="AlphaFoldDB" id="A0AAD1XL14"/>
<accession>A0AAD1XL14</accession>
<comment type="function">
    <text evidence="3">Removes the formyl group from the N-terminal Met of newly synthesized proteins.</text>
</comment>
<dbReference type="GO" id="GO:0006412">
    <property type="term" value="P:translation"/>
    <property type="evidence" value="ECO:0007669"/>
    <property type="project" value="UniProtKB-KW"/>
</dbReference>
<reference evidence="5" key="1">
    <citation type="submission" date="2023-07" db="EMBL/GenBank/DDBJ databases">
        <authorList>
            <consortium name="AG Swart"/>
            <person name="Singh M."/>
            <person name="Singh A."/>
            <person name="Seah K."/>
            <person name="Emmerich C."/>
        </authorList>
    </citation>
    <scope>NUCLEOTIDE SEQUENCE</scope>
    <source>
        <strain evidence="5">DP1</strain>
    </source>
</reference>
<evidence type="ECO:0000256" key="2">
    <source>
        <dbReference type="ARBA" id="ARBA00012175"/>
    </source>
</evidence>
<organism evidence="5 6">
    <name type="scientific">Euplotes crassus</name>
    <dbReference type="NCBI Taxonomy" id="5936"/>
    <lineage>
        <taxon>Eukaryota</taxon>
        <taxon>Sar</taxon>
        <taxon>Alveolata</taxon>
        <taxon>Ciliophora</taxon>
        <taxon>Intramacronucleata</taxon>
        <taxon>Spirotrichea</taxon>
        <taxon>Hypotrichia</taxon>
        <taxon>Euplotida</taxon>
        <taxon>Euplotidae</taxon>
        <taxon>Moneuplotes</taxon>
    </lineage>
</organism>
<proteinExistence type="inferred from homology"/>
<keyword evidence="3" id="KW-0648">Protein biosynthesis</keyword>
<dbReference type="PRINTS" id="PR01576">
    <property type="entry name" value="PDEFORMYLASE"/>
</dbReference>
<dbReference type="PANTHER" id="PTHR10458:SF22">
    <property type="entry name" value="PEPTIDE DEFORMYLASE"/>
    <property type="match status" value="1"/>
</dbReference>
<comment type="catalytic activity">
    <reaction evidence="3">
        <text>N-terminal N-formyl-L-methionyl-[peptide] + H2O = N-terminal L-methionyl-[peptide] + formate</text>
        <dbReference type="Rhea" id="RHEA:24420"/>
        <dbReference type="Rhea" id="RHEA-COMP:10639"/>
        <dbReference type="Rhea" id="RHEA-COMP:10640"/>
        <dbReference type="ChEBI" id="CHEBI:15377"/>
        <dbReference type="ChEBI" id="CHEBI:15740"/>
        <dbReference type="ChEBI" id="CHEBI:49298"/>
        <dbReference type="ChEBI" id="CHEBI:64731"/>
        <dbReference type="EC" id="3.5.1.88"/>
    </reaction>
</comment>
<dbReference type="Proteomes" id="UP001295684">
    <property type="component" value="Unassembled WGS sequence"/>
</dbReference>
<feature type="coiled-coil region" evidence="4">
    <location>
        <begin position="214"/>
        <end position="241"/>
    </location>
</feature>
<keyword evidence="6" id="KW-1185">Reference proteome</keyword>
<name>A0AAD1XL14_EUPCR</name>